<feature type="compositionally biased region" description="Basic and acidic residues" evidence="1">
    <location>
        <begin position="1"/>
        <end position="10"/>
    </location>
</feature>
<feature type="compositionally biased region" description="Basic and acidic residues" evidence="1">
    <location>
        <begin position="24"/>
        <end position="36"/>
    </location>
</feature>
<proteinExistence type="predicted"/>
<evidence type="ECO:0000313" key="3">
    <source>
        <dbReference type="Proteomes" id="UP000621500"/>
    </source>
</evidence>
<gene>
    <name evidence="2" type="ORF">Pma05_22030</name>
</gene>
<keyword evidence="3" id="KW-1185">Reference proteome</keyword>
<protein>
    <submittedName>
        <fullName evidence="2">Uncharacterized protein</fullName>
    </submittedName>
</protein>
<reference evidence="2 3" key="1">
    <citation type="submission" date="2021-01" db="EMBL/GenBank/DDBJ databases">
        <title>Whole genome shotgun sequence of Plantactinospora mayteni NBRC 109088.</title>
        <authorList>
            <person name="Komaki H."/>
            <person name="Tamura T."/>
        </authorList>
    </citation>
    <scope>NUCLEOTIDE SEQUENCE [LARGE SCALE GENOMIC DNA]</scope>
    <source>
        <strain evidence="2 3">NBRC 109088</strain>
    </source>
</reference>
<organism evidence="2 3">
    <name type="scientific">Plantactinospora mayteni</name>
    <dbReference type="NCBI Taxonomy" id="566021"/>
    <lineage>
        <taxon>Bacteria</taxon>
        <taxon>Bacillati</taxon>
        <taxon>Actinomycetota</taxon>
        <taxon>Actinomycetes</taxon>
        <taxon>Micromonosporales</taxon>
        <taxon>Micromonosporaceae</taxon>
        <taxon>Plantactinospora</taxon>
    </lineage>
</organism>
<evidence type="ECO:0000256" key="1">
    <source>
        <dbReference type="SAM" id="MobiDB-lite"/>
    </source>
</evidence>
<feature type="region of interest" description="Disordered" evidence="1">
    <location>
        <begin position="1"/>
        <end position="57"/>
    </location>
</feature>
<sequence length="57" mass="6186">MHQDDPDRQRIHPGIMPARAPTRLTRDSDGRPDGLTRDPGGPAGAEAVAPVQRAFAW</sequence>
<dbReference type="Proteomes" id="UP000621500">
    <property type="component" value="Unassembled WGS sequence"/>
</dbReference>
<comment type="caution">
    <text evidence="2">The sequence shown here is derived from an EMBL/GenBank/DDBJ whole genome shotgun (WGS) entry which is preliminary data.</text>
</comment>
<accession>A0ABQ4ELX3</accession>
<name>A0ABQ4ELX3_9ACTN</name>
<dbReference type="EMBL" id="BONX01000011">
    <property type="protein sequence ID" value="GIG95630.1"/>
    <property type="molecule type" value="Genomic_DNA"/>
</dbReference>
<evidence type="ECO:0000313" key="2">
    <source>
        <dbReference type="EMBL" id="GIG95630.1"/>
    </source>
</evidence>